<protein>
    <submittedName>
        <fullName evidence="2">SHOCT domain-containing protein</fullName>
    </submittedName>
</protein>
<sequence>MSRSFGGTVLKLVVWAFVVLVALSVVGTVVGLLLGILSAVFTLVVVLGLLVLFGAVAAGVLSLLGGSGDDDGRTSDWFEAETTVETEPADAATEASRLRERYVAGEIDEVEFERRLDLLLDDPESEALLDDDRETEWEFDR</sequence>
<keyword evidence="3" id="KW-1185">Reference proteome</keyword>
<evidence type="ECO:0000313" key="2">
    <source>
        <dbReference type="EMBL" id="MFD1646383.1"/>
    </source>
</evidence>
<dbReference type="RefSeq" id="WP_256398096.1">
    <property type="nucleotide sequence ID" value="NZ_JANHJR010000001.1"/>
</dbReference>
<feature type="transmembrane region" description="Helical" evidence="1">
    <location>
        <begin position="40"/>
        <end position="64"/>
    </location>
</feature>
<evidence type="ECO:0000256" key="1">
    <source>
        <dbReference type="SAM" id="Phobius"/>
    </source>
</evidence>
<comment type="caution">
    <text evidence="2">The sequence shown here is derived from an EMBL/GenBank/DDBJ whole genome shotgun (WGS) entry which is preliminary data.</text>
</comment>
<feature type="transmembrane region" description="Helical" evidence="1">
    <location>
        <begin position="12"/>
        <end position="34"/>
    </location>
</feature>
<accession>A0ABD6DLQ5</accession>
<gene>
    <name evidence="2" type="ORF">ACFSBL_11895</name>
</gene>
<proteinExistence type="predicted"/>
<name>A0ABD6DLQ5_9EURY</name>
<keyword evidence="1" id="KW-0472">Membrane</keyword>
<dbReference type="AlphaFoldDB" id="A0ABD6DLQ5"/>
<dbReference type="EMBL" id="JBHUDO010000002">
    <property type="protein sequence ID" value="MFD1646383.1"/>
    <property type="molecule type" value="Genomic_DNA"/>
</dbReference>
<dbReference type="Proteomes" id="UP001597034">
    <property type="component" value="Unassembled WGS sequence"/>
</dbReference>
<reference evidence="2 3" key="1">
    <citation type="journal article" date="2019" name="Int. J. Syst. Evol. Microbiol.">
        <title>The Global Catalogue of Microorganisms (GCM) 10K type strain sequencing project: providing services to taxonomists for standard genome sequencing and annotation.</title>
        <authorList>
            <consortium name="The Broad Institute Genomics Platform"/>
            <consortium name="The Broad Institute Genome Sequencing Center for Infectious Disease"/>
            <person name="Wu L."/>
            <person name="Ma J."/>
        </authorList>
    </citation>
    <scope>NUCLEOTIDE SEQUENCE [LARGE SCALE GENOMIC DNA]</scope>
    <source>
        <strain evidence="2 3">CGMCC 1.10390</strain>
    </source>
</reference>
<keyword evidence="1" id="KW-1133">Transmembrane helix</keyword>
<evidence type="ECO:0000313" key="3">
    <source>
        <dbReference type="Proteomes" id="UP001597034"/>
    </source>
</evidence>
<organism evidence="2 3">
    <name type="scientific">Haloarchaeobius litoreus</name>
    <dbReference type="NCBI Taxonomy" id="755306"/>
    <lineage>
        <taxon>Archaea</taxon>
        <taxon>Methanobacteriati</taxon>
        <taxon>Methanobacteriota</taxon>
        <taxon>Stenosarchaea group</taxon>
        <taxon>Halobacteria</taxon>
        <taxon>Halobacteriales</taxon>
        <taxon>Halorubellaceae</taxon>
        <taxon>Haloarchaeobius</taxon>
    </lineage>
</organism>
<keyword evidence="1" id="KW-0812">Transmembrane</keyword>